<keyword evidence="2" id="KW-1185">Reference proteome</keyword>
<dbReference type="EMBL" id="LT934117">
    <property type="protein sequence ID" value="VAH98174.1"/>
    <property type="molecule type" value="Genomic_DNA"/>
</dbReference>
<gene>
    <name evidence="1" type="ORF">TRITD_4Av1G233210</name>
</gene>
<accession>A0A9R0SMN2</accession>
<sequence length="115" mass="13279">MYNYSLIKYMHVFEPALGGKDQPCRPRSRGVTRWLRTRPTIVTLASCDPGRIKLHSSIYDVLPPVILLQPLHGCEGRRSSLSFQNVTRAWYRRASFMLVEASLILYGLDYLNKYS</sequence>
<evidence type="ECO:0000313" key="1">
    <source>
        <dbReference type="EMBL" id="VAH98174.1"/>
    </source>
</evidence>
<dbReference type="Proteomes" id="UP000324705">
    <property type="component" value="Chromosome 4A"/>
</dbReference>
<name>A0A9R0SMN2_TRITD</name>
<evidence type="ECO:0000313" key="2">
    <source>
        <dbReference type="Proteomes" id="UP000324705"/>
    </source>
</evidence>
<organism evidence="1 2">
    <name type="scientific">Triticum turgidum subsp. durum</name>
    <name type="common">Durum wheat</name>
    <name type="synonym">Triticum durum</name>
    <dbReference type="NCBI Taxonomy" id="4567"/>
    <lineage>
        <taxon>Eukaryota</taxon>
        <taxon>Viridiplantae</taxon>
        <taxon>Streptophyta</taxon>
        <taxon>Embryophyta</taxon>
        <taxon>Tracheophyta</taxon>
        <taxon>Spermatophyta</taxon>
        <taxon>Magnoliopsida</taxon>
        <taxon>Liliopsida</taxon>
        <taxon>Poales</taxon>
        <taxon>Poaceae</taxon>
        <taxon>BOP clade</taxon>
        <taxon>Pooideae</taxon>
        <taxon>Triticodae</taxon>
        <taxon>Triticeae</taxon>
        <taxon>Triticinae</taxon>
        <taxon>Triticum</taxon>
    </lineage>
</organism>
<protein>
    <submittedName>
        <fullName evidence="1">Uncharacterized protein</fullName>
    </submittedName>
</protein>
<dbReference type="AlphaFoldDB" id="A0A9R0SMN2"/>
<proteinExistence type="predicted"/>
<reference evidence="1 2" key="1">
    <citation type="submission" date="2017-09" db="EMBL/GenBank/DDBJ databases">
        <authorList>
            <consortium name="International Durum Wheat Genome Sequencing Consortium (IDWGSC)"/>
            <person name="Milanesi L."/>
        </authorList>
    </citation>
    <scope>NUCLEOTIDE SEQUENCE [LARGE SCALE GENOMIC DNA]</scope>
    <source>
        <strain evidence="2">cv. Svevo</strain>
    </source>
</reference>
<dbReference type="Gramene" id="TRITD4Av1G233210.3">
    <property type="protein sequence ID" value="TRITD4Av1G233210.3"/>
    <property type="gene ID" value="TRITD4Av1G233210"/>
</dbReference>